<dbReference type="Proteomes" id="UP001198151">
    <property type="component" value="Unassembled WGS sequence"/>
</dbReference>
<dbReference type="Gene3D" id="3.40.50.620">
    <property type="entry name" value="HUPs"/>
    <property type="match status" value="1"/>
</dbReference>
<proteinExistence type="predicted"/>
<dbReference type="CDD" id="cd06259">
    <property type="entry name" value="YdcF-like"/>
    <property type="match status" value="1"/>
</dbReference>
<feature type="transmembrane region" description="Helical" evidence="1">
    <location>
        <begin position="56"/>
        <end position="76"/>
    </location>
</feature>
<dbReference type="InterPro" id="IPR014729">
    <property type="entry name" value="Rossmann-like_a/b/a_fold"/>
</dbReference>
<keyword evidence="4" id="KW-1185">Reference proteome</keyword>
<evidence type="ECO:0000256" key="1">
    <source>
        <dbReference type="SAM" id="Phobius"/>
    </source>
</evidence>
<dbReference type="InterPro" id="IPR051599">
    <property type="entry name" value="Cell_Envelope_Assoc"/>
</dbReference>
<protein>
    <submittedName>
        <fullName evidence="3">YdcF family protein</fullName>
    </submittedName>
</protein>
<reference evidence="3 4" key="1">
    <citation type="submission" date="2021-10" db="EMBL/GenBank/DDBJ databases">
        <title>Anaerobic single-cell dispensing facilitates the cultivation of human gut bacteria.</title>
        <authorList>
            <person name="Afrizal A."/>
        </authorList>
    </citation>
    <scope>NUCLEOTIDE SEQUENCE [LARGE SCALE GENOMIC DNA]</scope>
    <source>
        <strain evidence="3 4">CLA-AA-H200</strain>
    </source>
</reference>
<organism evidence="3 4">
    <name type="scientific">Ruminococcus turbiniformis</name>
    <dbReference type="NCBI Taxonomy" id="2881258"/>
    <lineage>
        <taxon>Bacteria</taxon>
        <taxon>Bacillati</taxon>
        <taxon>Bacillota</taxon>
        <taxon>Clostridia</taxon>
        <taxon>Eubacteriales</taxon>
        <taxon>Oscillospiraceae</taxon>
        <taxon>Ruminococcus</taxon>
    </lineage>
</organism>
<evidence type="ECO:0000313" key="3">
    <source>
        <dbReference type="EMBL" id="MCC2253733.1"/>
    </source>
</evidence>
<comment type="caution">
    <text evidence="3">The sequence shown here is derived from an EMBL/GenBank/DDBJ whole genome shotgun (WGS) entry which is preliminary data.</text>
</comment>
<accession>A0ABS8FUS2</accession>
<dbReference type="RefSeq" id="WP_227706878.1">
    <property type="nucleotide sequence ID" value="NZ_JAJEQX010000006.1"/>
</dbReference>
<feature type="domain" description="DUF218" evidence="2">
    <location>
        <begin position="88"/>
        <end position="228"/>
    </location>
</feature>
<dbReference type="EMBL" id="JAJEQX010000006">
    <property type="protein sequence ID" value="MCC2253733.1"/>
    <property type="molecule type" value="Genomic_DNA"/>
</dbReference>
<gene>
    <name evidence="3" type="ORF">LKD70_04660</name>
</gene>
<keyword evidence="1" id="KW-1133">Transmembrane helix</keyword>
<feature type="transmembrane region" description="Helical" evidence="1">
    <location>
        <begin position="30"/>
        <end position="50"/>
    </location>
</feature>
<evidence type="ECO:0000259" key="2">
    <source>
        <dbReference type="Pfam" id="PF02698"/>
    </source>
</evidence>
<dbReference type="PANTHER" id="PTHR30336:SF4">
    <property type="entry name" value="ENVELOPE BIOGENESIS FACTOR ELYC"/>
    <property type="match status" value="1"/>
</dbReference>
<name>A0ABS8FUS2_9FIRM</name>
<sequence length="241" mass="27222">MRAYFLITGTVFILYYFVLALYTHRLRSTFALFWVMAGGVHLICGCAPFSAHTYHILGWICAACWLAFAAVEIRVIRAMRTRFTGDADWIIVLGAQVRGRRVTDSLKRRLDLAHTYLMEHPRAGVIVSGGQGPGEEISEARAMAAYLAALGISGNRIFEEDRSVSTRENLKFSSEFLDREKDTVGIVTNNFHIYRASVIARQEGYRKICLLPAGANPVFQPNYLMREFFAVIKVWLDGLMN</sequence>
<evidence type="ECO:0000313" key="4">
    <source>
        <dbReference type="Proteomes" id="UP001198151"/>
    </source>
</evidence>
<keyword evidence="1" id="KW-0472">Membrane</keyword>
<keyword evidence="1" id="KW-0812">Transmembrane</keyword>
<dbReference type="InterPro" id="IPR003848">
    <property type="entry name" value="DUF218"/>
</dbReference>
<dbReference type="Pfam" id="PF02698">
    <property type="entry name" value="DUF218"/>
    <property type="match status" value="1"/>
</dbReference>
<feature type="transmembrane region" description="Helical" evidence="1">
    <location>
        <begin position="6"/>
        <end position="23"/>
    </location>
</feature>
<dbReference type="PANTHER" id="PTHR30336">
    <property type="entry name" value="INNER MEMBRANE PROTEIN, PROBABLE PERMEASE"/>
    <property type="match status" value="1"/>
</dbReference>